<dbReference type="InterPro" id="IPR000998">
    <property type="entry name" value="MAM_dom"/>
</dbReference>
<feature type="region of interest" description="Disordered" evidence="3">
    <location>
        <begin position="541"/>
        <end position="660"/>
    </location>
</feature>
<protein>
    <submittedName>
        <fullName evidence="6">Oidioi.mRNA.OKI2018_I69.PAR.g11922.t1.cds</fullName>
    </submittedName>
</protein>
<feature type="compositionally biased region" description="Basic and acidic residues" evidence="3">
    <location>
        <begin position="588"/>
        <end position="602"/>
    </location>
</feature>
<evidence type="ECO:0000259" key="4">
    <source>
        <dbReference type="PROSITE" id="PS01180"/>
    </source>
</evidence>
<gene>
    <name evidence="6" type="ORF">OKIOD_LOCUS3480</name>
</gene>
<dbReference type="InterPro" id="IPR035914">
    <property type="entry name" value="Sperma_CUB_dom_sf"/>
</dbReference>
<dbReference type="Pfam" id="PF00629">
    <property type="entry name" value="MAM"/>
    <property type="match status" value="1"/>
</dbReference>
<name>A0ABN7S132_OIKDI</name>
<feature type="domain" description="MAM" evidence="5">
    <location>
        <begin position="193"/>
        <end position="371"/>
    </location>
</feature>
<feature type="domain" description="CUB" evidence="4">
    <location>
        <begin position="48"/>
        <end position="173"/>
    </location>
</feature>
<keyword evidence="1" id="KW-1015">Disulfide bond</keyword>
<accession>A0ABN7S132</accession>
<keyword evidence="7" id="KW-1185">Reference proteome</keyword>
<dbReference type="InterPro" id="IPR051560">
    <property type="entry name" value="MAM_domain-containing"/>
</dbReference>
<dbReference type="EMBL" id="OU015568">
    <property type="protein sequence ID" value="CAG5088665.1"/>
    <property type="molecule type" value="Genomic_DNA"/>
</dbReference>
<proteinExistence type="predicted"/>
<dbReference type="Gene3D" id="2.60.120.200">
    <property type="match status" value="1"/>
</dbReference>
<dbReference type="CDD" id="cd00041">
    <property type="entry name" value="CUB"/>
    <property type="match status" value="1"/>
</dbReference>
<dbReference type="Proteomes" id="UP001158576">
    <property type="component" value="Chromosome PAR"/>
</dbReference>
<dbReference type="InterPro" id="IPR013320">
    <property type="entry name" value="ConA-like_dom_sf"/>
</dbReference>
<dbReference type="Gene3D" id="2.60.120.290">
    <property type="entry name" value="Spermadhesin, CUB domain"/>
    <property type="match status" value="1"/>
</dbReference>
<dbReference type="InterPro" id="IPR000859">
    <property type="entry name" value="CUB_dom"/>
</dbReference>
<evidence type="ECO:0000259" key="5">
    <source>
        <dbReference type="PROSITE" id="PS50060"/>
    </source>
</evidence>
<dbReference type="SUPFAM" id="SSF49854">
    <property type="entry name" value="Spermadhesin, CUB domain"/>
    <property type="match status" value="1"/>
</dbReference>
<dbReference type="SUPFAM" id="SSF49899">
    <property type="entry name" value="Concanavalin A-like lectins/glucanases"/>
    <property type="match status" value="1"/>
</dbReference>
<evidence type="ECO:0000256" key="1">
    <source>
        <dbReference type="ARBA" id="ARBA00023157"/>
    </source>
</evidence>
<dbReference type="SMART" id="SM00042">
    <property type="entry name" value="CUB"/>
    <property type="match status" value="1"/>
</dbReference>
<evidence type="ECO:0000256" key="2">
    <source>
        <dbReference type="PROSITE-ProRule" id="PRU00059"/>
    </source>
</evidence>
<dbReference type="PANTHER" id="PTHR23282:SF101">
    <property type="entry name" value="MAM DOMAIN-CONTAINING PROTEIN"/>
    <property type="match status" value="1"/>
</dbReference>
<comment type="caution">
    <text evidence="2">Lacks conserved residue(s) required for the propagation of feature annotation.</text>
</comment>
<evidence type="ECO:0000313" key="6">
    <source>
        <dbReference type="EMBL" id="CAG5088665.1"/>
    </source>
</evidence>
<dbReference type="SUPFAM" id="SSF57535">
    <property type="entry name" value="Complement control module/SCR domain"/>
    <property type="match status" value="1"/>
</dbReference>
<dbReference type="PROSITE" id="PS50060">
    <property type="entry name" value="MAM_2"/>
    <property type="match status" value="1"/>
</dbReference>
<reference evidence="6 7" key="1">
    <citation type="submission" date="2021-04" db="EMBL/GenBank/DDBJ databases">
        <authorList>
            <person name="Bliznina A."/>
        </authorList>
    </citation>
    <scope>NUCLEOTIDE SEQUENCE [LARGE SCALE GENOMIC DNA]</scope>
</reference>
<feature type="compositionally biased region" description="Low complexity" evidence="3">
    <location>
        <begin position="608"/>
        <end position="623"/>
    </location>
</feature>
<evidence type="ECO:0000256" key="3">
    <source>
        <dbReference type="SAM" id="MobiDB-lite"/>
    </source>
</evidence>
<sequence>MIFPILFFLQRTDAQDNLPARSFKWQHNHPKEDPLQRKNFQAEVEGTCNEEIVFSDPVTGQIATPNFENHYYSNDSDCTWIISTDEKYTIAYEIAYLDLEPGPPFCPFDYIEVEKKIDGEFVTQQDPSFLWRRYCGAMRPMGFTETNSNEIKIHFVSDDYEHGRGAVINWKIHDKKEELVQLAEDQFDEIFIDFEDGWGSQIDHTGDEAFPETFEWMLGRGYTTSIGTGPRRDRTTMSVYGTYAYFDTSEPRRKGDTAVFSILPHGIAPEDDYCLQFYAVLYGDEFGQMETFIQYYDENDERIEMVSIGMINQESVPQPPVDDWLPFQYPIKNIPASAVKASIIFKAVRGRSPQGDFALDDITWFRGECSDKTPFLGCARTLKNPFRGGIPVGFWNCSDSFYMGSTCNLICMEGYMVTPGYEPINRCSEDGMFGGWSDDPGQISCQKNYCTFPKPDPEGIWFFGCTDEKNQNIGIITEGGSCELRCLPGYERQSPQLMACIGDEWRQLKASSGAYTDRVVELDEISCKKIPESKLTVDEKRRIENFSPPKQLGSEEENKKVETIKRTTTTTKASLPEFVKTTKAPKKTTKEPKKSKPEKKMEEEEEQTTTTPIPTTFSTSTESQQDNEPKKEKAPKPTMPAKKETPPPIFARPGDNNEDFIGTTAAYEDLFEMTTPSPDMIEDIEDAIKEVENDKKKKKKKDKAEDSSAYSMFLSVILLSLSLL</sequence>
<dbReference type="InterPro" id="IPR035976">
    <property type="entry name" value="Sushi/SCR/CCP_sf"/>
</dbReference>
<feature type="compositionally biased region" description="Basic and acidic residues" evidence="3">
    <location>
        <begin position="627"/>
        <end position="645"/>
    </location>
</feature>
<evidence type="ECO:0000313" key="7">
    <source>
        <dbReference type="Proteomes" id="UP001158576"/>
    </source>
</evidence>
<organism evidence="6 7">
    <name type="scientific">Oikopleura dioica</name>
    <name type="common">Tunicate</name>
    <dbReference type="NCBI Taxonomy" id="34765"/>
    <lineage>
        <taxon>Eukaryota</taxon>
        <taxon>Metazoa</taxon>
        <taxon>Chordata</taxon>
        <taxon>Tunicata</taxon>
        <taxon>Appendicularia</taxon>
        <taxon>Copelata</taxon>
        <taxon>Oikopleuridae</taxon>
        <taxon>Oikopleura</taxon>
    </lineage>
</organism>
<feature type="compositionally biased region" description="Basic and acidic residues" evidence="3">
    <location>
        <begin position="556"/>
        <end position="565"/>
    </location>
</feature>
<dbReference type="Pfam" id="PF00431">
    <property type="entry name" value="CUB"/>
    <property type="match status" value="1"/>
</dbReference>
<dbReference type="PANTHER" id="PTHR23282">
    <property type="entry name" value="APICAL ENDOSOMAL GLYCOPROTEIN PRECURSOR"/>
    <property type="match status" value="1"/>
</dbReference>
<dbReference type="PROSITE" id="PS01180">
    <property type="entry name" value="CUB"/>
    <property type="match status" value="1"/>
</dbReference>